<feature type="domain" description="Sialate O-acetylesterase" evidence="3">
    <location>
        <begin position="482"/>
        <end position="585"/>
    </location>
</feature>
<dbReference type="Gene3D" id="2.60.40.10">
    <property type="entry name" value="Immunoglobulins"/>
    <property type="match status" value="1"/>
</dbReference>
<evidence type="ECO:0000256" key="1">
    <source>
        <dbReference type="ARBA" id="ARBA00022801"/>
    </source>
</evidence>
<sequence>MKLHLRMSFILCCSLLIAVSGMGKNRIKVACVGNSVTFGYGLSNREQTCYPAVLQRKLGANYEVRNFGHSGTTLLTQGHRPYIQQTEYKEALAFKPDWVVIHLGLNDTDPRNWPNYNSAFDADYQQLINSFRKVNPNVKLWICLMTPIFHTHPRFESGTRDWHAAIQKHIRRIAKANQVGLIDLHTPLYSRPDLFADALHPNTEGAEIMAQTIYSATTGDYGGLKMSPLYTDEMVMQRQQPIVFRGTANAKERVEVNFNGQRLSAVTHANGQWNVSFPAMDAGGPYEARITTKRGKLTIHHIYIGEVWLCSGQSNMEYPVKATTTAAEDEQLAAHQPLLHLYNMPTRFPTNAEKWSKAVLDSVNKLALLGGQTWQPASKETVSRFSSVAYHFGKALADCLKVPVGIICNAVGGTTTESWIDRHTLEWQFPSILHDWYHGDFGQPWARKRALENIANAENIALQRHPYTPCYMFEAGILPLKDYAIRGVAWYQGESNAHNIELHARLFRLLEKSWRRFFHQPKMPFLIVQLSGLNRPSWPEFRNSQRLLAAQQPQTWLTVTSDVGDSLDVHYRNKQPVGKRLALQALHHVYEHAIVSEGPSCIKARAVGELVYLYFENAQRLQAKDGPLTGFEVAGEDGVYHAAKAEINGESVIVSCAEVPHPQTVRYGWHPFSRANLVNEALLPCSTFKKKIPK</sequence>
<dbReference type="GO" id="GO:0001681">
    <property type="term" value="F:sialate O-acetylesterase activity"/>
    <property type="evidence" value="ECO:0007669"/>
    <property type="project" value="InterPro"/>
</dbReference>
<dbReference type="SUPFAM" id="SSF52266">
    <property type="entry name" value="SGNH hydrolase"/>
    <property type="match status" value="2"/>
</dbReference>
<dbReference type="InterPro" id="IPR005181">
    <property type="entry name" value="SASA"/>
</dbReference>
<feature type="signal peptide" evidence="2">
    <location>
        <begin position="1"/>
        <end position="23"/>
    </location>
</feature>
<dbReference type="PANTHER" id="PTHR22901:SF0">
    <property type="entry name" value="SIALATE O-ACETYLESTERASE"/>
    <property type="match status" value="1"/>
</dbReference>
<proteinExistence type="predicted"/>
<dbReference type="EMBL" id="LR134384">
    <property type="protein sequence ID" value="VEH14126.1"/>
    <property type="molecule type" value="Genomic_DNA"/>
</dbReference>
<gene>
    <name evidence="5" type="ORF">NCTC13071_00093</name>
</gene>
<dbReference type="PANTHER" id="PTHR22901">
    <property type="entry name" value="SIALATE O-ACETYLESTERASE"/>
    <property type="match status" value="1"/>
</dbReference>
<reference evidence="5 6" key="1">
    <citation type="submission" date="2018-12" db="EMBL/GenBank/DDBJ databases">
        <authorList>
            <consortium name="Pathogen Informatics"/>
        </authorList>
    </citation>
    <scope>NUCLEOTIDE SEQUENCE [LARGE SCALE GENOMIC DNA]</scope>
    <source>
        <strain evidence="5 6">NCTC13071</strain>
    </source>
</reference>
<dbReference type="InterPro" id="IPR013783">
    <property type="entry name" value="Ig-like_fold"/>
</dbReference>
<dbReference type="InterPro" id="IPR013830">
    <property type="entry name" value="SGNH_hydro"/>
</dbReference>
<dbReference type="Pfam" id="PF03629">
    <property type="entry name" value="SASA"/>
    <property type="match status" value="1"/>
</dbReference>
<dbReference type="Gene3D" id="3.40.50.1110">
    <property type="entry name" value="SGNH hydrolase"/>
    <property type="match status" value="2"/>
</dbReference>
<dbReference type="Pfam" id="PF13472">
    <property type="entry name" value="Lipase_GDSL_2"/>
    <property type="match status" value="1"/>
</dbReference>
<feature type="domain" description="SGNH hydrolase-type esterase" evidence="4">
    <location>
        <begin position="31"/>
        <end position="207"/>
    </location>
</feature>
<dbReference type="Proteomes" id="UP000274578">
    <property type="component" value="Chromosome 1"/>
</dbReference>
<dbReference type="KEGG" id="poc:NCTC13071_00093"/>
<dbReference type="AlphaFoldDB" id="A0A3S4TCT9"/>
<evidence type="ECO:0000259" key="3">
    <source>
        <dbReference type="Pfam" id="PF03629"/>
    </source>
</evidence>
<evidence type="ECO:0000313" key="5">
    <source>
        <dbReference type="EMBL" id="VEH14126.1"/>
    </source>
</evidence>
<keyword evidence="2" id="KW-0732">Signal</keyword>
<dbReference type="GO" id="GO:0005975">
    <property type="term" value="P:carbohydrate metabolic process"/>
    <property type="evidence" value="ECO:0007669"/>
    <property type="project" value="TreeGrafter"/>
</dbReference>
<name>A0A3S4TCT9_9BACT</name>
<dbReference type="InterPro" id="IPR039329">
    <property type="entry name" value="SIAE"/>
</dbReference>
<dbReference type="InterPro" id="IPR036514">
    <property type="entry name" value="SGNH_hydro_sf"/>
</dbReference>
<protein>
    <submittedName>
        <fullName evidence="5">Domain of uncharacterized function (DUF303)</fullName>
    </submittedName>
</protein>
<evidence type="ECO:0000259" key="4">
    <source>
        <dbReference type="Pfam" id="PF13472"/>
    </source>
</evidence>
<organism evidence="5 6">
    <name type="scientific">Segatella oris</name>
    <dbReference type="NCBI Taxonomy" id="28135"/>
    <lineage>
        <taxon>Bacteria</taxon>
        <taxon>Pseudomonadati</taxon>
        <taxon>Bacteroidota</taxon>
        <taxon>Bacteroidia</taxon>
        <taxon>Bacteroidales</taxon>
        <taxon>Prevotellaceae</taxon>
        <taxon>Segatella</taxon>
    </lineage>
</organism>
<evidence type="ECO:0000313" key="6">
    <source>
        <dbReference type="Proteomes" id="UP000274578"/>
    </source>
</evidence>
<keyword evidence="1" id="KW-0378">Hydrolase</keyword>
<feature type="chain" id="PRO_5018613578" evidence="2">
    <location>
        <begin position="24"/>
        <end position="694"/>
    </location>
</feature>
<accession>A0A3S4TCT9</accession>
<evidence type="ECO:0000256" key="2">
    <source>
        <dbReference type="SAM" id="SignalP"/>
    </source>
</evidence>